<dbReference type="Proteomes" id="UP000612362">
    <property type="component" value="Unassembled WGS sequence"/>
</dbReference>
<dbReference type="Gene3D" id="3.30.70.100">
    <property type="match status" value="1"/>
</dbReference>
<feature type="domain" description="ABM" evidence="1">
    <location>
        <begin position="5"/>
        <end position="94"/>
    </location>
</feature>
<reference evidence="2" key="1">
    <citation type="submission" date="2020-10" db="EMBL/GenBank/DDBJ databases">
        <title>Taxonomic study of unclassified bacteria belonging to the class Ktedonobacteria.</title>
        <authorList>
            <person name="Yabe S."/>
            <person name="Wang C.M."/>
            <person name="Zheng Y."/>
            <person name="Sakai Y."/>
            <person name="Cavaletti L."/>
            <person name="Monciardini P."/>
            <person name="Donadio S."/>
        </authorList>
    </citation>
    <scope>NUCLEOTIDE SEQUENCE</scope>
    <source>
        <strain evidence="2">SOSP1-1</strain>
    </source>
</reference>
<comment type="caution">
    <text evidence="2">The sequence shown here is derived from an EMBL/GenBank/DDBJ whole genome shotgun (WGS) entry which is preliminary data.</text>
</comment>
<dbReference type="EMBL" id="BNJF01000002">
    <property type="protein sequence ID" value="GHO46106.1"/>
    <property type="molecule type" value="Genomic_DNA"/>
</dbReference>
<dbReference type="PANTHER" id="PTHR33336:SF3">
    <property type="entry name" value="ABM DOMAIN-CONTAINING PROTEIN"/>
    <property type="match status" value="1"/>
</dbReference>
<dbReference type="InterPro" id="IPR011008">
    <property type="entry name" value="Dimeric_a/b-barrel"/>
</dbReference>
<evidence type="ECO:0000313" key="3">
    <source>
        <dbReference type="Proteomes" id="UP000612362"/>
    </source>
</evidence>
<accession>A0A8J3MTN2</accession>
<dbReference type="InterPro" id="IPR050744">
    <property type="entry name" value="AI-2_Isomerase_LsrG"/>
</dbReference>
<evidence type="ECO:0000259" key="1">
    <source>
        <dbReference type="PROSITE" id="PS51725"/>
    </source>
</evidence>
<gene>
    <name evidence="2" type="ORF">KSX_42690</name>
</gene>
<name>A0A8J3MTN2_9CHLR</name>
<dbReference type="SUPFAM" id="SSF54909">
    <property type="entry name" value="Dimeric alpha+beta barrel"/>
    <property type="match status" value="1"/>
</dbReference>
<dbReference type="Pfam" id="PF03992">
    <property type="entry name" value="ABM"/>
    <property type="match status" value="1"/>
</dbReference>
<dbReference type="AlphaFoldDB" id="A0A8J3MTN2"/>
<dbReference type="PROSITE" id="PS51725">
    <property type="entry name" value="ABM"/>
    <property type="match status" value="1"/>
</dbReference>
<dbReference type="GO" id="GO:0003824">
    <property type="term" value="F:catalytic activity"/>
    <property type="evidence" value="ECO:0007669"/>
    <property type="project" value="TreeGrafter"/>
</dbReference>
<proteinExistence type="predicted"/>
<sequence length="102" mass="11623">MSAFVNIIATLTPKPDQIENTRQQLQELAAASRQDPGCLRYDVFQGNQAGVTTFYIVERYQDRTTFEAHGASQHFQTFRKRAADLLAKPFEIVFVEDVDVKL</sequence>
<dbReference type="RefSeq" id="WP_220195505.1">
    <property type="nucleotide sequence ID" value="NZ_BNJF01000002.1"/>
</dbReference>
<keyword evidence="3" id="KW-1185">Reference proteome</keyword>
<dbReference type="PANTHER" id="PTHR33336">
    <property type="entry name" value="QUINOL MONOOXYGENASE YGIN-RELATED"/>
    <property type="match status" value="1"/>
</dbReference>
<protein>
    <recommendedName>
        <fullName evidence="1">ABM domain-containing protein</fullName>
    </recommendedName>
</protein>
<evidence type="ECO:0000313" key="2">
    <source>
        <dbReference type="EMBL" id="GHO46106.1"/>
    </source>
</evidence>
<dbReference type="InterPro" id="IPR007138">
    <property type="entry name" value="ABM_dom"/>
</dbReference>
<organism evidence="2 3">
    <name type="scientific">Ktedonospora formicarum</name>
    <dbReference type="NCBI Taxonomy" id="2778364"/>
    <lineage>
        <taxon>Bacteria</taxon>
        <taxon>Bacillati</taxon>
        <taxon>Chloroflexota</taxon>
        <taxon>Ktedonobacteria</taxon>
        <taxon>Ktedonobacterales</taxon>
        <taxon>Ktedonobacteraceae</taxon>
        <taxon>Ktedonospora</taxon>
    </lineage>
</organism>